<organism evidence="7">
    <name type="scientific">Streptomyces iranensis</name>
    <dbReference type="NCBI Taxonomy" id="576784"/>
    <lineage>
        <taxon>Bacteria</taxon>
        <taxon>Bacillati</taxon>
        <taxon>Actinomycetota</taxon>
        <taxon>Actinomycetes</taxon>
        <taxon>Kitasatosporales</taxon>
        <taxon>Streptomycetaceae</taxon>
        <taxon>Streptomyces</taxon>
        <taxon>Streptomyces violaceusniger group</taxon>
    </lineage>
</organism>
<evidence type="ECO:0000256" key="4">
    <source>
        <dbReference type="SAM" id="MobiDB-lite"/>
    </source>
</evidence>
<keyword evidence="5" id="KW-0812">Transmembrane</keyword>
<gene>
    <name evidence="8" type="ORF">J2Z30_007772</name>
    <name evidence="7" type="ORF">SIRAN5195</name>
</gene>
<dbReference type="Gene3D" id="3.40.50.300">
    <property type="entry name" value="P-loop containing nucleotide triphosphate hydrolases"/>
    <property type="match status" value="1"/>
</dbReference>
<dbReference type="GO" id="GO:0003677">
    <property type="term" value="F:DNA binding"/>
    <property type="evidence" value="ECO:0007669"/>
    <property type="project" value="InterPro"/>
</dbReference>
<evidence type="ECO:0000256" key="2">
    <source>
        <dbReference type="ARBA" id="ARBA00022840"/>
    </source>
</evidence>
<reference evidence="8 9" key="2">
    <citation type="submission" date="2021-03" db="EMBL/GenBank/DDBJ databases">
        <title>Genomic Encyclopedia of Type Strains, Phase IV (KMG-IV): sequencing the most valuable type-strain genomes for metagenomic binning, comparative biology and taxonomic classification.</title>
        <authorList>
            <person name="Goeker M."/>
        </authorList>
    </citation>
    <scope>NUCLEOTIDE SEQUENCE [LARGE SCALE GENOMIC DNA]</scope>
    <source>
        <strain evidence="8 9">DSM 41954</strain>
    </source>
</reference>
<keyword evidence="1 3" id="KW-0547">Nucleotide-binding</keyword>
<keyword evidence="5" id="KW-0472">Membrane</keyword>
<keyword evidence="7" id="KW-0132">Cell division</keyword>
<dbReference type="Proteomes" id="UP000756710">
    <property type="component" value="Unassembled WGS sequence"/>
</dbReference>
<dbReference type="HOGENOM" id="CLU_020567_1_0_11"/>
<keyword evidence="9" id="KW-1185">Reference proteome</keyword>
<dbReference type="AlphaFoldDB" id="A0A060ZRQ4"/>
<dbReference type="EMBL" id="LK022848">
    <property type="protein sequence ID" value="CDR08536.1"/>
    <property type="molecule type" value="Genomic_DNA"/>
</dbReference>
<keyword evidence="2 3" id="KW-0067">ATP-binding</keyword>
<keyword evidence="7" id="KW-0131">Cell cycle</keyword>
<evidence type="ECO:0000313" key="9">
    <source>
        <dbReference type="Proteomes" id="UP000756710"/>
    </source>
</evidence>
<feature type="region of interest" description="Disordered" evidence="4">
    <location>
        <begin position="1"/>
        <end position="99"/>
    </location>
</feature>
<dbReference type="InterPro" id="IPR050206">
    <property type="entry name" value="FtsK/SpoIIIE/SftA"/>
</dbReference>
<dbReference type="PANTHER" id="PTHR22683:SF41">
    <property type="entry name" value="DNA TRANSLOCASE FTSK"/>
    <property type="match status" value="1"/>
</dbReference>
<dbReference type="InterPro" id="IPR027417">
    <property type="entry name" value="P-loop_NTPase"/>
</dbReference>
<evidence type="ECO:0000256" key="3">
    <source>
        <dbReference type="PROSITE-ProRule" id="PRU00289"/>
    </source>
</evidence>
<evidence type="ECO:0000256" key="1">
    <source>
        <dbReference type="ARBA" id="ARBA00022741"/>
    </source>
</evidence>
<feature type="domain" description="FtsK" evidence="6">
    <location>
        <begin position="389"/>
        <end position="584"/>
    </location>
</feature>
<keyword evidence="5" id="KW-1133">Transmembrane helix</keyword>
<sequence>MNHPDDDNEFFDRLEAEIAADFSPGPGGEVVDFSKARSARAESANPTTRPDADASPDSEPTESTPADADRSDDSGDGESDDASVVMVDGPAPSGPGLMDRLRAGQRREVIPAWATSKPEFVNAIGWLGGYAWHTTAFHAVRLPWYSARLAFQAPAGLAKFVGGTLRWVADTEGEPLRQVAARRENVEEYLKLSRQRDHRVKLRGILMLLGLIVGPVLAIVLFVLAPTWLEVLVLALLTAGFGFLGAPSDKPVISRAVVTTEVERLTSGIVERALGALGIAEINKALAKGGEGIRFPAPITRDGPGWRADVDLPYGVTVPDILDRREKLASGLRRPLGCVWPEPVTDEHAGRMMLWVGDRPLNKVPKPAWPLARTGAASLFRPLPFGTDQRGRNVDITLMYDNVLIGAMPGMGKTFSLRTALLASALDVLAELLVWELKGTGDLDPLKRVAADYGSGADDETAAATLDCIRYVYKDLERRAKVISSLPKDKCPENKVTPELAANRSLGLHPLVLAIDECQELFSHEKYGKEAGTLCTGIIKRGRALGVILLLATQRPDKDSLPTAISANVGTRFCLRVMGQLENDMILGTSLYKSGIRATSFTRSDKGIGYLVGAADEPQIVRGYYMDNEEADAICERARKARADAGTLRGIAAGQTPERREVADPLLEDILAVVPADEAKPWNDVTVDRLAELRPEKYGAWGEMAPADKARQLTTALKPYGVATGQVARRINGKTVNRTGFERAHIVTAIAERDRNRDAG</sequence>
<protein>
    <submittedName>
        <fullName evidence="7">Cell division protein FtsK/SpoIIIE</fullName>
    </submittedName>
    <submittedName>
        <fullName evidence="8">S-DNA-T family DNA segregation ATPase FtsK/SpoIIIE</fullName>
    </submittedName>
</protein>
<feature type="transmembrane region" description="Helical" evidence="5">
    <location>
        <begin position="204"/>
        <end position="222"/>
    </location>
</feature>
<feature type="binding site" evidence="3">
    <location>
        <begin position="407"/>
        <end position="414"/>
    </location>
    <ligand>
        <name>ATP</name>
        <dbReference type="ChEBI" id="CHEBI:30616"/>
    </ligand>
</feature>
<evidence type="ECO:0000259" key="6">
    <source>
        <dbReference type="PROSITE" id="PS50901"/>
    </source>
</evidence>
<dbReference type="RefSeq" id="WP_044572832.1">
    <property type="nucleotide sequence ID" value="NZ_BAABDR010000042.1"/>
</dbReference>
<evidence type="ECO:0000313" key="8">
    <source>
        <dbReference type="EMBL" id="MBP2066716.1"/>
    </source>
</evidence>
<dbReference type="EMBL" id="JAGGLR010000026">
    <property type="protein sequence ID" value="MBP2066716.1"/>
    <property type="molecule type" value="Genomic_DNA"/>
</dbReference>
<evidence type="ECO:0000313" key="7">
    <source>
        <dbReference type="EMBL" id="CDR08536.1"/>
    </source>
</evidence>
<proteinExistence type="predicted"/>
<dbReference type="InterPro" id="IPR002543">
    <property type="entry name" value="FtsK_dom"/>
</dbReference>
<evidence type="ECO:0000256" key="5">
    <source>
        <dbReference type="SAM" id="Phobius"/>
    </source>
</evidence>
<accession>A0A060ZRQ4</accession>
<dbReference type="PROSITE" id="PS50901">
    <property type="entry name" value="FTSK"/>
    <property type="match status" value="1"/>
</dbReference>
<dbReference type="SUPFAM" id="SSF52540">
    <property type="entry name" value="P-loop containing nucleoside triphosphate hydrolases"/>
    <property type="match status" value="1"/>
</dbReference>
<dbReference type="GO" id="GO:0051301">
    <property type="term" value="P:cell division"/>
    <property type="evidence" value="ECO:0007669"/>
    <property type="project" value="UniProtKB-KW"/>
</dbReference>
<dbReference type="GO" id="GO:0005524">
    <property type="term" value="F:ATP binding"/>
    <property type="evidence" value="ECO:0007669"/>
    <property type="project" value="UniProtKB-UniRule"/>
</dbReference>
<reference evidence="7" key="1">
    <citation type="submission" date="2014-05" db="EMBL/GenBank/DDBJ databases">
        <authorList>
            <person name="Horn Fabian"/>
        </authorList>
    </citation>
    <scope>NUCLEOTIDE SEQUENCE</scope>
</reference>
<dbReference type="PANTHER" id="PTHR22683">
    <property type="entry name" value="SPORULATION PROTEIN RELATED"/>
    <property type="match status" value="1"/>
</dbReference>
<name>A0A060ZRQ4_9ACTN</name>